<accession>A0A371I1G6</accession>
<dbReference type="Proteomes" id="UP000257109">
    <property type="component" value="Unassembled WGS sequence"/>
</dbReference>
<dbReference type="AlphaFoldDB" id="A0A371I1G6"/>
<keyword evidence="2" id="KW-1185">Reference proteome</keyword>
<proteinExistence type="predicted"/>
<gene>
    <name evidence="1" type="primary">pol</name>
    <name evidence="1" type="ORF">CR513_06838</name>
</gene>
<dbReference type="EMBL" id="QJKJ01001190">
    <property type="protein sequence ID" value="RDY08870.1"/>
    <property type="molecule type" value="Genomic_DNA"/>
</dbReference>
<evidence type="ECO:0000313" key="1">
    <source>
        <dbReference type="EMBL" id="RDY08870.1"/>
    </source>
</evidence>
<dbReference type="InterPro" id="IPR043502">
    <property type="entry name" value="DNA/RNA_pol_sf"/>
</dbReference>
<name>A0A371I1G6_MUCPR</name>
<protein>
    <submittedName>
        <fullName evidence="1">Retrovirus-related Pol polyprotein from transposon opus</fullName>
    </submittedName>
</protein>
<dbReference type="Gene3D" id="3.30.70.270">
    <property type="match status" value="1"/>
</dbReference>
<comment type="caution">
    <text evidence="1">The sequence shown here is derived from an EMBL/GenBank/DDBJ whole genome shotgun (WGS) entry which is preliminary data.</text>
</comment>
<evidence type="ECO:0000313" key="2">
    <source>
        <dbReference type="Proteomes" id="UP000257109"/>
    </source>
</evidence>
<organism evidence="1 2">
    <name type="scientific">Mucuna pruriens</name>
    <name type="common">Velvet bean</name>
    <name type="synonym">Dolichos pruriens</name>
    <dbReference type="NCBI Taxonomy" id="157652"/>
    <lineage>
        <taxon>Eukaryota</taxon>
        <taxon>Viridiplantae</taxon>
        <taxon>Streptophyta</taxon>
        <taxon>Embryophyta</taxon>
        <taxon>Tracheophyta</taxon>
        <taxon>Spermatophyta</taxon>
        <taxon>Magnoliopsida</taxon>
        <taxon>eudicotyledons</taxon>
        <taxon>Gunneridae</taxon>
        <taxon>Pentapetalae</taxon>
        <taxon>rosids</taxon>
        <taxon>fabids</taxon>
        <taxon>Fabales</taxon>
        <taxon>Fabaceae</taxon>
        <taxon>Papilionoideae</taxon>
        <taxon>50 kb inversion clade</taxon>
        <taxon>NPAAA clade</taxon>
        <taxon>indigoferoid/millettioid clade</taxon>
        <taxon>Phaseoleae</taxon>
        <taxon>Mucuna</taxon>
    </lineage>
</organism>
<sequence length="185" mass="21204">MQPGSFIPFRIANGSGLRSSRTGRKRWCQPGFRTVDELYADTYSKFGSAQDHLHMTVWNVRIYKDAIRTLQRPKHFPVLHNQHLLGSLGRLYGGFHGRFHTCLNNLSKVLCRCINSDLVLNFEKFHFMREVDKAKIDVISSLPNPASVREVHSFLGHAGFYKQFIKDFSKITLPRSAKGSPRIKS</sequence>
<feature type="non-terminal residue" evidence="1">
    <location>
        <position position="1"/>
    </location>
</feature>
<dbReference type="InterPro" id="IPR043128">
    <property type="entry name" value="Rev_trsase/Diguanyl_cyclase"/>
</dbReference>
<dbReference type="OrthoDB" id="541843at2759"/>
<reference evidence="1" key="1">
    <citation type="submission" date="2018-05" db="EMBL/GenBank/DDBJ databases">
        <title>Draft genome of Mucuna pruriens seed.</title>
        <authorList>
            <person name="Nnadi N.E."/>
            <person name="Vos R."/>
            <person name="Hasami M.H."/>
            <person name="Devisetty U.K."/>
            <person name="Aguiy J.C."/>
        </authorList>
    </citation>
    <scope>NUCLEOTIDE SEQUENCE [LARGE SCALE GENOMIC DNA]</scope>
    <source>
        <strain evidence="1">JCA_2017</strain>
    </source>
</reference>
<dbReference type="SUPFAM" id="SSF56672">
    <property type="entry name" value="DNA/RNA polymerases"/>
    <property type="match status" value="1"/>
</dbReference>